<dbReference type="STRING" id="349307.Mthe_1473"/>
<evidence type="ECO:0000313" key="1">
    <source>
        <dbReference type="EMBL" id="ABK15247.1"/>
    </source>
</evidence>
<keyword evidence="2" id="KW-1185">Reference proteome</keyword>
<dbReference type="OrthoDB" id="51323at2157"/>
<dbReference type="Pfam" id="PF02593">
    <property type="entry name" value="DUF166"/>
    <property type="match status" value="1"/>
</dbReference>
<dbReference type="KEGG" id="mtp:Mthe_1473"/>
<sequence length="259" mass="28291">MKVVVYYNGEFGERVVGNLLNYPGFCISCGEACTQCRSGKYSGAEDIVAAVEMPDPSTLGDFIDDVEPLLPAVPEADIAIVINVHPDILFGMLPRMKDAGIRGIIGCSESPKDMPMGLRLQVSRAAEELGLEAAFSKPFCAMRPDPLKPNIAAFLKRAMIGEPELEIVLQKGREGKDVIAAANVIRSAPCGSTWFVAKRLIGVEKDDPRLHERISEAHHAYPCTASMDRDPEIGDTVLHRAGYIIRDKVEEAIRRAVSR</sequence>
<name>A0B973_METTP</name>
<dbReference type="InterPro" id="IPR003745">
    <property type="entry name" value="DUF166"/>
</dbReference>
<evidence type="ECO:0000313" key="2">
    <source>
        <dbReference type="Proteomes" id="UP000000674"/>
    </source>
</evidence>
<organism evidence="1 2">
    <name type="scientific">Methanothrix thermoacetophila (strain DSM 6194 / JCM 14653 / NBRC 101360 / PT)</name>
    <name type="common">Methanosaeta thermophila</name>
    <dbReference type="NCBI Taxonomy" id="349307"/>
    <lineage>
        <taxon>Archaea</taxon>
        <taxon>Methanobacteriati</taxon>
        <taxon>Methanobacteriota</taxon>
        <taxon>Stenosarchaea group</taxon>
        <taxon>Methanomicrobia</taxon>
        <taxon>Methanotrichales</taxon>
        <taxon>Methanotrichaceae</taxon>
        <taxon>Methanothrix</taxon>
    </lineage>
</organism>
<dbReference type="EMBL" id="CP000477">
    <property type="protein sequence ID" value="ABK15247.1"/>
    <property type="molecule type" value="Genomic_DNA"/>
</dbReference>
<reference evidence="1 2" key="1">
    <citation type="submission" date="2006-10" db="EMBL/GenBank/DDBJ databases">
        <title>Complete sequence of Methanosaeta thermophila PT.</title>
        <authorList>
            <consortium name="US DOE Joint Genome Institute"/>
            <person name="Copeland A."/>
            <person name="Lucas S."/>
            <person name="Lapidus A."/>
            <person name="Barry K."/>
            <person name="Detter J.C."/>
            <person name="Glavina del Rio T."/>
            <person name="Hammon N."/>
            <person name="Israni S."/>
            <person name="Pitluck S."/>
            <person name="Chain P."/>
            <person name="Malfatti S."/>
            <person name="Shin M."/>
            <person name="Vergez L."/>
            <person name="Schmutz J."/>
            <person name="Larimer F."/>
            <person name="Land M."/>
            <person name="Hauser L."/>
            <person name="Kyrpides N."/>
            <person name="Kim E."/>
            <person name="Smith K.S."/>
            <person name="Ingram-Smith C."/>
            <person name="Richardson P."/>
        </authorList>
    </citation>
    <scope>NUCLEOTIDE SEQUENCE [LARGE SCALE GENOMIC DNA]</scope>
    <source>
        <strain evidence="2">DSM 6194 / JCM 14653 / NBRC 101360 / PT</strain>
    </source>
</reference>
<proteinExistence type="predicted"/>
<dbReference type="Proteomes" id="UP000000674">
    <property type="component" value="Chromosome"/>
</dbReference>
<gene>
    <name evidence="1" type="ordered locus">Mthe_1473</name>
</gene>
<dbReference type="AlphaFoldDB" id="A0B973"/>
<protein>
    <recommendedName>
        <fullName evidence="3">Thymidylate synthase</fullName>
    </recommendedName>
</protein>
<accession>A0B973</accession>
<evidence type="ECO:0008006" key="3">
    <source>
        <dbReference type="Google" id="ProtNLM"/>
    </source>
</evidence>
<dbReference type="HOGENOM" id="CLU_077076_0_0_2"/>